<evidence type="ECO:0000313" key="1">
    <source>
        <dbReference type="Ensembl" id="ENSSLUP00000030781.1"/>
    </source>
</evidence>
<name>A0A8C9YYX9_SANLU</name>
<dbReference type="AlphaFoldDB" id="A0A8C9YYX9"/>
<dbReference type="Proteomes" id="UP000694568">
    <property type="component" value="Unplaced"/>
</dbReference>
<sequence length="116" mass="12526">MFYFVSVLDFLSRTICRVLNCCGALRRPAKIETLRICSGGLRTAGAGTESGRRRSAIGAALFRSPTSSSNSEANTEEGRLMLAACSSNKIGIISVQISTLTLHNSIRKVGKPQKKY</sequence>
<organism evidence="1 2">
    <name type="scientific">Sander lucioperca</name>
    <name type="common">Pike-perch</name>
    <name type="synonym">Perca lucioperca</name>
    <dbReference type="NCBI Taxonomy" id="283035"/>
    <lineage>
        <taxon>Eukaryota</taxon>
        <taxon>Metazoa</taxon>
        <taxon>Chordata</taxon>
        <taxon>Craniata</taxon>
        <taxon>Vertebrata</taxon>
        <taxon>Euteleostomi</taxon>
        <taxon>Actinopterygii</taxon>
        <taxon>Neopterygii</taxon>
        <taxon>Teleostei</taxon>
        <taxon>Neoteleostei</taxon>
        <taxon>Acanthomorphata</taxon>
        <taxon>Eupercaria</taxon>
        <taxon>Perciformes</taxon>
        <taxon>Percoidei</taxon>
        <taxon>Percidae</taxon>
        <taxon>Luciopercinae</taxon>
        <taxon>Sander</taxon>
    </lineage>
</organism>
<proteinExistence type="predicted"/>
<evidence type="ECO:0000313" key="2">
    <source>
        <dbReference type="Proteomes" id="UP000694568"/>
    </source>
</evidence>
<protein>
    <submittedName>
        <fullName evidence="1">Uncharacterized protein</fullName>
    </submittedName>
</protein>
<dbReference type="Ensembl" id="ENSSLUT00000031769.1">
    <property type="protein sequence ID" value="ENSSLUP00000030781.1"/>
    <property type="gene ID" value="ENSSLUG00000013777.1"/>
</dbReference>
<keyword evidence="2" id="KW-1185">Reference proteome</keyword>
<dbReference type="GeneTree" id="ENSGT00940000177040"/>
<reference evidence="1" key="2">
    <citation type="submission" date="2025-09" db="UniProtKB">
        <authorList>
            <consortium name="Ensembl"/>
        </authorList>
    </citation>
    <scope>IDENTIFICATION</scope>
</reference>
<accession>A0A8C9YYX9</accession>
<reference evidence="1" key="1">
    <citation type="submission" date="2025-08" db="UniProtKB">
        <authorList>
            <consortium name="Ensembl"/>
        </authorList>
    </citation>
    <scope>IDENTIFICATION</scope>
</reference>